<dbReference type="Pfam" id="PF06824">
    <property type="entry name" value="Glyco_hydro_125"/>
    <property type="match status" value="2"/>
</dbReference>
<reference evidence="1" key="1">
    <citation type="submission" date="2021-02" db="EMBL/GenBank/DDBJ databases">
        <authorList>
            <person name="Nieuwenhuis M."/>
            <person name="Van De Peppel L.J.J."/>
        </authorList>
    </citation>
    <scope>NUCLEOTIDE SEQUENCE</scope>
    <source>
        <strain evidence="1">D49</strain>
    </source>
</reference>
<dbReference type="AlphaFoldDB" id="A0A9P7K3A0"/>
<dbReference type="GO" id="GO:0005975">
    <property type="term" value="P:carbohydrate metabolic process"/>
    <property type="evidence" value="ECO:0007669"/>
    <property type="project" value="InterPro"/>
</dbReference>
<keyword evidence="2" id="KW-1185">Reference proteome</keyword>
<reference evidence="1" key="2">
    <citation type="submission" date="2021-10" db="EMBL/GenBank/DDBJ databases">
        <title>Phylogenomics reveals ancestral predisposition of the termite-cultivated fungus Termitomyces towards a domesticated lifestyle.</title>
        <authorList>
            <person name="Auxier B."/>
            <person name="Grum-Grzhimaylo A."/>
            <person name="Cardenas M.E."/>
            <person name="Lodge J.D."/>
            <person name="Laessoe T."/>
            <person name="Pedersen O."/>
            <person name="Smith M.E."/>
            <person name="Kuyper T.W."/>
            <person name="Franco-Molano E.A."/>
            <person name="Baroni T.J."/>
            <person name="Aanen D.K."/>
        </authorList>
    </citation>
    <scope>NUCLEOTIDE SEQUENCE</scope>
    <source>
        <strain evidence="1">D49</strain>
    </source>
</reference>
<dbReference type="OrthoDB" id="7771656at2759"/>
<proteinExistence type="predicted"/>
<dbReference type="SMART" id="SM01149">
    <property type="entry name" value="DUF1237"/>
    <property type="match status" value="1"/>
</dbReference>
<dbReference type="PANTHER" id="PTHR31047:SF0">
    <property type="entry name" value="MEIOTICALLY UP-REGULATED GENE 157 PROTEIN"/>
    <property type="match status" value="1"/>
</dbReference>
<dbReference type="InterPro" id="IPR012341">
    <property type="entry name" value="6hp_glycosidase-like_sf"/>
</dbReference>
<evidence type="ECO:0000313" key="1">
    <source>
        <dbReference type="EMBL" id="KAG5636506.1"/>
    </source>
</evidence>
<dbReference type="EMBL" id="JABCKI010005923">
    <property type="protein sequence ID" value="KAG5636506.1"/>
    <property type="molecule type" value="Genomic_DNA"/>
</dbReference>
<dbReference type="InterPro" id="IPR008313">
    <property type="entry name" value="GH125"/>
</dbReference>
<evidence type="ECO:0000313" key="2">
    <source>
        <dbReference type="Proteomes" id="UP000717328"/>
    </source>
</evidence>
<dbReference type="SUPFAM" id="SSF48208">
    <property type="entry name" value="Six-hairpin glycosidases"/>
    <property type="match status" value="1"/>
</dbReference>
<organism evidence="1 2">
    <name type="scientific">Sphagnurus paluster</name>
    <dbReference type="NCBI Taxonomy" id="117069"/>
    <lineage>
        <taxon>Eukaryota</taxon>
        <taxon>Fungi</taxon>
        <taxon>Dikarya</taxon>
        <taxon>Basidiomycota</taxon>
        <taxon>Agaricomycotina</taxon>
        <taxon>Agaricomycetes</taxon>
        <taxon>Agaricomycetidae</taxon>
        <taxon>Agaricales</taxon>
        <taxon>Tricholomatineae</taxon>
        <taxon>Lyophyllaceae</taxon>
        <taxon>Sphagnurus</taxon>
    </lineage>
</organism>
<dbReference type="PANTHER" id="PTHR31047">
    <property type="entry name" value="MEIOTICALLY UP-REGULATED GENE 157 PROTEIN"/>
    <property type="match status" value="1"/>
</dbReference>
<accession>A0A9P7K3A0</accession>
<protein>
    <submittedName>
        <fullName evidence="1">Uncharacterized protein</fullName>
    </submittedName>
</protein>
<dbReference type="GO" id="GO:0003824">
    <property type="term" value="F:catalytic activity"/>
    <property type="evidence" value="ECO:0007669"/>
    <property type="project" value="UniProtKB-ARBA"/>
</dbReference>
<dbReference type="Gene3D" id="1.50.10.10">
    <property type="match status" value="2"/>
</dbReference>
<gene>
    <name evidence="1" type="ORF">H0H81_007765</name>
</gene>
<comment type="caution">
    <text evidence="1">The sequence shown here is derived from an EMBL/GenBank/DDBJ whole genome shotgun (WGS) entry which is preliminary data.</text>
</comment>
<dbReference type="InterPro" id="IPR008928">
    <property type="entry name" value="6-hairpin_glycosidase_sf"/>
</dbReference>
<sequence length="231" mass="25956">MLNARIIRHTRRAPMGHRLRDPWLCHTCDRSRHFANYHSLLGVDPQLATLVKAVINNEARYVAEYPYCGAFQPPPESGLRPTHNDWADGVTVNPAQFTSFNLAGRAAIKQVFRVIDEQSQATFDENFNFVSYYNWTGGNGALSPQVNNRGNNEPKAYTGLVGTHHRPSDDLSVFAFLTPANAMLSVELEHIADVLEAVGELPEVSHDAKTWGTRVREAIWKHTVNPHPYLD</sequence>
<dbReference type="Proteomes" id="UP000717328">
    <property type="component" value="Unassembled WGS sequence"/>
</dbReference>
<name>A0A9P7K3A0_9AGAR</name>